<comment type="caution">
    <text evidence="3">The sequence shown here is derived from an EMBL/GenBank/DDBJ whole genome shotgun (WGS) entry which is preliminary data.</text>
</comment>
<evidence type="ECO:0000259" key="2">
    <source>
        <dbReference type="Pfam" id="PF22778"/>
    </source>
</evidence>
<feature type="domain" description="Vanadium-dependent haloperoxidase NapH1-like second helical-bundle" evidence="2">
    <location>
        <begin position="322"/>
        <end position="487"/>
    </location>
</feature>
<dbReference type="Pfam" id="PF22778">
    <property type="entry name" value="VCPO_2nd"/>
    <property type="match status" value="1"/>
</dbReference>
<dbReference type="InterPro" id="IPR052559">
    <property type="entry name" value="V-haloperoxidase"/>
</dbReference>
<keyword evidence="4" id="KW-1185">Reference proteome</keyword>
<protein>
    <submittedName>
        <fullName evidence="3">Phosphoesterase</fullName>
    </submittedName>
</protein>
<dbReference type="InterPro" id="IPR055161">
    <property type="entry name" value="NapH1-like_2nd"/>
</dbReference>
<dbReference type="Pfam" id="PF21167">
    <property type="entry name" value="DUF6851"/>
    <property type="match status" value="1"/>
</dbReference>
<dbReference type="PANTHER" id="PTHR34599">
    <property type="entry name" value="PEROXIDASE-RELATED"/>
    <property type="match status" value="1"/>
</dbReference>
<accession>A0ABX0N8W2</accession>
<dbReference type="Proteomes" id="UP000621455">
    <property type="component" value="Unassembled WGS sequence"/>
</dbReference>
<evidence type="ECO:0000259" key="1">
    <source>
        <dbReference type="Pfam" id="PF21167"/>
    </source>
</evidence>
<organism evidence="3 4">
    <name type="scientific">Massilia frigida</name>
    <dbReference type="NCBI Taxonomy" id="2609281"/>
    <lineage>
        <taxon>Bacteria</taxon>
        <taxon>Pseudomonadati</taxon>
        <taxon>Pseudomonadota</taxon>
        <taxon>Betaproteobacteria</taxon>
        <taxon>Burkholderiales</taxon>
        <taxon>Oxalobacteraceae</taxon>
        <taxon>Telluria group</taxon>
        <taxon>Massilia</taxon>
    </lineage>
</organism>
<dbReference type="PANTHER" id="PTHR34599:SF2">
    <property type="entry name" value="TRAF-TYPE DOMAIN-CONTAINING PROTEIN"/>
    <property type="match status" value="1"/>
</dbReference>
<reference evidence="3 4" key="1">
    <citation type="submission" date="2019-10" db="EMBL/GenBank/DDBJ databases">
        <title>Taxonomy of Antarctic Massilia spp.: description of Massilia rubra sp. nov., Massilia aquatica sp. nov., Massilia mucilaginosa sp. nov., Massilia frigida sp. nov. isolated from streams, lakes and regoliths.</title>
        <authorList>
            <person name="Holochova P."/>
            <person name="Sedlacek I."/>
            <person name="Kralova S."/>
            <person name="Maslanova I."/>
            <person name="Busse H.-J."/>
            <person name="Stankova E."/>
            <person name="Vrbovska V."/>
            <person name="Kovarovic V."/>
            <person name="Bartak M."/>
            <person name="Svec P."/>
            <person name="Pantucek R."/>
        </authorList>
    </citation>
    <scope>NUCLEOTIDE SEQUENCE [LARGE SCALE GENOMIC DNA]</scope>
    <source>
        <strain evidence="3 4">CCM 8695</strain>
    </source>
</reference>
<dbReference type="Gene3D" id="1.10.606.20">
    <property type="match status" value="1"/>
</dbReference>
<dbReference type="InterPro" id="IPR036938">
    <property type="entry name" value="PAP2/HPO_sf"/>
</dbReference>
<feature type="domain" description="DUF6851" evidence="1">
    <location>
        <begin position="70"/>
        <end position="202"/>
    </location>
</feature>
<name>A0ABX0N8W2_9BURK</name>
<dbReference type="PROSITE" id="PS51257">
    <property type="entry name" value="PROKAR_LIPOPROTEIN"/>
    <property type="match status" value="1"/>
</dbReference>
<evidence type="ECO:0000313" key="3">
    <source>
        <dbReference type="EMBL" id="NHZ78215.1"/>
    </source>
</evidence>
<dbReference type="CDD" id="cd03398">
    <property type="entry name" value="PAP2_haloperoxidase"/>
    <property type="match status" value="1"/>
</dbReference>
<dbReference type="EMBL" id="WHJG01000002">
    <property type="protein sequence ID" value="NHZ78215.1"/>
    <property type="molecule type" value="Genomic_DNA"/>
</dbReference>
<proteinExistence type="predicted"/>
<sequence length="499" mass="53394">MKRRSFLTIGGTAALGSALTACGGSHEPPPPPQPEPPVHSGTVIAWNTLALNAVRATRMPPPIAARALAIVHSAMYEAWAAYDSVALGQYLGSQLRQPPAECTRANKALAISFAAYAALLDQFPGQQAAFDAHLAAMNSRPVDAYNNSAPAPRVGNIAAHAVLDQRRNDGANQDGKLTPGGIPFADYSGYQPRNPPLLVSEPTPRASIPFPGLWQPLSFMDAGGVRRTQAFLTPFWDAVRPFALGTGSQFRPPPPAAFGSQQFIDQAEQVVQIQATLTERQKVIADFWAGSTIGELPCSYWCRFAQRISERNDYSDDDDVKLFFALANAVFDASIAAWDAKRAYDSARPLSAIRYLMQGHIVQSFGPGGPASGLRPVAGEAWMPFHLASAPTPAFPDHVSGHSTFSAASAEILRRFTGSDSFRHTVTIPARSLLFDPALPSAPVTLAWETFSDAVAEASLARVYAGIHFERASIDGRALGRQVGAAVFARAQALWLGHA</sequence>
<dbReference type="RefSeq" id="WP_167084839.1">
    <property type="nucleotide sequence ID" value="NZ_WHJG01000002.1"/>
</dbReference>
<dbReference type="InterPro" id="IPR049283">
    <property type="entry name" value="DUF6851"/>
</dbReference>
<gene>
    <name evidence="3" type="ORF">F2P44_02800</name>
</gene>
<evidence type="ECO:0000313" key="4">
    <source>
        <dbReference type="Proteomes" id="UP000621455"/>
    </source>
</evidence>
<dbReference type="SUPFAM" id="SSF48317">
    <property type="entry name" value="Acid phosphatase/Vanadium-dependent haloperoxidase"/>
    <property type="match status" value="1"/>
</dbReference>